<protein>
    <submittedName>
        <fullName evidence="2">Uncharacterized protein</fullName>
    </submittedName>
</protein>
<dbReference type="OrthoDB" id="2535391at2759"/>
<name>A0A225UQJ8_9STRA</name>
<dbReference type="Proteomes" id="UP000198211">
    <property type="component" value="Unassembled WGS sequence"/>
</dbReference>
<evidence type="ECO:0000313" key="2">
    <source>
        <dbReference type="EMBL" id="OWY95362.1"/>
    </source>
</evidence>
<evidence type="ECO:0000256" key="1">
    <source>
        <dbReference type="SAM" id="MobiDB-lite"/>
    </source>
</evidence>
<gene>
    <name evidence="2" type="ORF">PHMEG_00034657</name>
</gene>
<reference evidence="3" key="1">
    <citation type="submission" date="2017-03" db="EMBL/GenBank/DDBJ databases">
        <title>Phytopthora megakarya and P. palmivora, two closely related causual agents of cacao black pod achieved similar genome size and gene model numbers by different mechanisms.</title>
        <authorList>
            <person name="Ali S."/>
            <person name="Shao J."/>
            <person name="Larry D.J."/>
            <person name="Kronmiller B."/>
            <person name="Shen D."/>
            <person name="Strem M.D."/>
            <person name="Melnick R.L."/>
            <person name="Guiltinan M.J."/>
            <person name="Tyler B.M."/>
            <person name="Meinhardt L.W."/>
            <person name="Bailey B.A."/>
        </authorList>
    </citation>
    <scope>NUCLEOTIDE SEQUENCE [LARGE SCALE GENOMIC DNA]</scope>
    <source>
        <strain evidence="3">zdho120</strain>
    </source>
</reference>
<keyword evidence="3" id="KW-1185">Reference proteome</keyword>
<feature type="non-terminal residue" evidence="2">
    <location>
        <position position="219"/>
    </location>
</feature>
<evidence type="ECO:0000313" key="3">
    <source>
        <dbReference type="Proteomes" id="UP000198211"/>
    </source>
</evidence>
<feature type="region of interest" description="Disordered" evidence="1">
    <location>
        <begin position="97"/>
        <end position="124"/>
    </location>
</feature>
<comment type="caution">
    <text evidence="2">The sequence shown here is derived from an EMBL/GenBank/DDBJ whole genome shotgun (WGS) entry which is preliminary data.</text>
</comment>
<organism evidence="2 3">
    <name type="scientific">Phytophthora megakarya</name>
    <dbReference type="NCBI Taxonomy" id="4795"/>
    <lineage>
        <taxon>Eukaryota</taxon>
        <taxon>Sar</taxon>
        <taxon>Stramenopiles</taxon>
        <taxon>Oomycota</taxon>
        <taxon>Peronosporomycetes</taxon>
        <taxon>Peronosporales</taxon>
        <taxon>Peronosporaceae</taxon>
        <taxon>Phytophthora</taxon>
    </lineage>
</organism>
<dbReference type="AlphaFoldDB" id="A0A225UQJ8"/>
<sequence>MMADPSSCFEHFQQALVFICSSSWPKIHIVEEQKAFQIQHGEKYIQLKNYADQLEAELRETKTKMQVLTTSNDELREAYKEKSRKCRNWEKMCKSLKSQPSIRGQGSPTRSTMGGMGMQQQDDNNITIPTTQFTRPSMRPMARSYGVDGSSSSMRNPMGNMGRAESPRTIQRPNEEFLVLLFNHWEVKERGLYDRKLRQRYNKLLNELGFFLRGRLLSL</sequence>
<dbReference type="EMBL" id="NBNE01013031">
    <property type="protein sequence ID" value="OWY95362.1"/>
    <property type="molecule type" value="Genomic_DNA"/>
</dbReference>
<proteinExistence type="predicted"/>
<accession>A0A225UQJ8</accession>
<feature type="region of interest" description="Disordered" evidence="1">
    <location>
        <begin position="145"/>
        <end position="168"/>
    </location>
</feature>